<dbReference type="InterPro" id="IPR051016">
    <property type="entry name" value="Diverse_Substrate_AcTransf"/>
</dbReference>
<evidence type="ECO:0000256" key="2">
    <source>
        <dbReference type="ARBA" id="ARBA00022679"/>
    </source>
</evidence>
<dbReference type="PANTHER" id="PTHR10545:SF29">
    <property type="entry name" value="GH14572P-RELATED"/>
    <property type="match status" value="1"/>
</dbReference>
<dbReference type="PROSITE" id="PS51186">
    <property type="entry name" value="GNAT"/>
    <property type="match status" value="1"/>
</dbReference>
<accession>A0A7L6N3S5</accession>
<evidence type="ECO:0000256" key="1">
    <source>
        <dbReference type="ARBA" id="ARBA00008694"/>
    </source>
</evidence>
<dbReference type="Gene3D" id="3.40.630.30">
    <property type="match status" value="1"/>
</dbReference>
<protein>
    <submittedName>
        <fullName evidence="5">GNAT family N-acetyltransferase</fullName>
    </submittedName>
</protein>
<dbReference type="SUPFAM" id="SSF55729">
    <property type="entry name" value="Acyl-CoA N-acyltransferases (Nat)"/>
    <property type="match status" value="1"/>
</dbReference>
<proteinExistence type="inferred from homology"/>
<dbReference type="GO" id="GO:0008080">
    <property type="term" value="F:N-acetyltransferase activity"/>
    <property type="evidence" value="ECO:0007669"/>
    <property type="project" value="UniProtKB-ARBA"/>
</dbReference>
<reference evidence="5 6" key="1">
    <citation type="submission" date="2020-04" db="EMBL/GenBank/DDBJ databases">
        <authorList>
            <person name="Zheng R.K."/>
            <person name="Sun C.M."/>
        </authorList>
    </citation>
    <scope>NUCLEOTIDE SEQUENCE [LARGE SCALE GENOMIC DNA]</scope>
    <source>
        <strain evidence="6">zrk29</strain>
    </source>
</reference>
<dbReference type="InterPro" id="IPR016181">
    <property type="entry name" value="Acyl_CoA_acyltransferase"/>
</dbReference>
<gene>
    <name evidence="5" type="ORF">HF295_08540</name>
</gene>
<evidence type="ECO:0000313" key="6">
    <source>
        <dbReference type="Proteomes" id="UP000512167"/>
    </source>
</evidence>
<evidence type="ECO:0000259" key="4">
    <source>
        <dbReference type="PROSITE" id="PS51186"/>
    </source>
</evidence>
<name>A0A7L6N3S5_9MOLU</name>
<dbReference type="RefSeq" id="WP_312031754.1">
    <property type="nucleotide sequence ID" value="NZ_CP051151.1"/>
</dbReference>
<keyword evidence="6" id="KW-1185">Reference proteome</keyword>
<dbReference type="FunFam" id="3.40.630.30:FF:000064">
    <property type="entry name" value="GNAT family acetyltransferase"/>
    <property type="match status" value="1"/>
</dbReference>
<dbReference type="KEGG" id="tbk:HF295_08540"/>
<organism evidence="5 6">
    <name type="scientific">Hujiaoplasma nucleasis</name>
    <dbReference type="NCBI Taxonomy" id="2725268"/>
    <lineage>
        <taxon>Bacteria</taxon>
        <taxon>Bacillati</taxon>
        <taxon>Mycoplasmatota</taxon>
        <taxon>Mollicutes</taxon>
        <taxon>Candidatus Izemoplasmatales</taxon>
        <taxon>Hujiaoplasmataceae</taxon>
        <taxon>Hujiaoplasma</taxon>
    </lineage>
</organism>
<dbReference type="CDD" id="cd04301">
    <property type="entry name" value="NAT_SF"/>
    <property type="match status" value="1"/>
</dbReference>
<comment type="similarity">
    <text evidence="1">Belongs to the acetyltransferase family.</text>
</comment>
<evidence type="ECO:0000256" key="3">
    <source>
        <dbReference type="ARBA" id="ARBA00023315"/>
    </source>
</evidence>
<feature type="domain" description="N-acetyltransferase" evidence="4">
    <location>
        <begin position="3"/>
        <end position="152"/>
    </location>
</feature>
<evidence type="ECO:0000313" key="5">
    <source>
        <dbReference type="EMBL" id="QLY40900.1"/>
    </source>
</evidence>
<keyword evidence="2 5" id="KW-0808">Transferase</keyword>
<keyword evidence="3" id="KW-0012">Acyltransferase</keyword>
<dbReference type="Proteomes" id="UP000512167">
    <property type="component" value="Chromosome"/>
</dbReference>
<sequence length="152" mass="18020">MNITIKDAQIEDSPLILDFIKGIAAYEKLEDQVEAKLEDIKKSIFIDQDAHVIIAYADNQPVGFALYFYNYSTFKGRKGLYLEDLFVYERYRHLGIGNQLFDFLREKAKKENCGRMEWVCLNWNQKAIDFYLKKQAIPMKEWTIFRIDETNL</sequence>
<dbReference type="EMBL" id="CP051151">
    <property type="protein sequence ID" value="QLY40900.1"/>
    <property type="molecule type" value="Genomic_DNA"/>
</dbReference>
<dbReference type="Pfam" id="PF00583">
    <property type="entry name" value="Acetyltransf_1"/>
    <property type="match status" value="1"/>
</dbReference>
<dbReference type="InterPro" id="IPR000182">
    <property type="entry name" value="GNAT_dom"/>
</dbReference>
<dbReference type="PANTHER" id="PTHR10545">
    <property type="entry name" value="DIAMINE N-ACETYLTRANSFERASE"/>
    <property type="match status" value="1"/>
</dbReference>
<dbReference type="AlphaFoldDB" id="A0A7L6N3S5"/>